<evidence type="ECO:0000256" key="2">
    <source>
        <dbReference type="ARBA" id="ARBA00022741"/>
    </source>
</evidence>
<dbReference type="RefSeq" id="WP_321550789.1">
    <property type="nucleotide sequence ID" value="NZ_JAXIVS010000017.1"/>
</dbReference>
<protein>
    <submittedName>
        <fullName evidence="9">Serine/threonine-protein kinase</fullName>
        <ecNumber evidence="9">2.7.11.1</ecNumber>
    </submittedName>
</protein>
<dbReference type="InterPro" id="IPR011009">
    <property type="entry name" value="Kinase-like_dom_sf"/>
</dbReference>
<reference evidence="9 10" key="1">
    <citation type="submission" date="2023-12" db="EMBL/GenBank/DDBJ databases">
        <title>the genome sequence of Hyalangium sp. s54d21.</title>
        <authorList>
            <person name="Zhang X."/>
        </authorList>
    </citation>
    <scope>NUCLEOTIDE SEQUENCE [LARGE SCALE GENOMIC DNA]</scope>
    <source>
        <strain evidence="10">s54d21</strain>
    </source>
</reference>
<keyword evidence="7" id="KW-0812">Transmembrane</keyword>
<dbReference type="Gene3D" id="3.30.200.20">
    <property type="entry name" value="Phosphorylase Kinase, domain 1"/>
    <property type="match status" value="1"/>
</dbReference>
<dbReference type="EMBL" id="JAXIVS010000017">
    <property type="protein sequence ID" value="MDY7232078.1"/>
    <property type="molecule type" value="Genomic_DNA"/>
</dbReference>
<evidence type="ECO:0000259" key="8">
    <source>
        <dbReference type="PROSITE" id="PS50011"/>
    </source>
</evidence>
<dbReference type="PROSITE" id="PS00107">
    <property type="entry name" value="PROTEIN_KINASE_ATP"/>
    <property type="match status" value="1"/>
</dbReference>
<feature type="domain" description="Protein kinase" evidence="8">
    <location>
        <begin position="35"/>
        <end position="297"/>
    </location>
</feature>
<dbReference type="SUPFAM" id="SSF56112">
    <property type="entry name" value="Protein kinase-like (PK-like)"/>
    <property type="match status" value="1"/>
</dbReference>
<dbReference type="GO" id="GO:0004674">
    <property type="term" value="F:protein serine/threonine kinase activity"/>
    <property type="evidence" value="ECO:0007669"/>
    <property type="project" value="UniProtKB-EC"/>
</dbReference>
<evidence type="ECO:0000256" key="7">
    <source>
        <dbReference type="SAM" id="Phobius"/>
    </source>
</evidence>
<keyword evidence="2 5" id="KW-0547">Nucleotide-binding</keyword>
<organism evidence="9 10">
    <name type="scientific">Hyalangium rubrum</name>
    <dbReference type="NCBI Taxonomy" id="3103134"/>
    <lineage>
        <taxon>Bacteria</taxon>
        <taxon>Pseudomonadati</taxon>
        <taxon>Myxococcota</taxon>
        <taxon>Myxococcia</taxon>
        <taxon>Myxococcales</taxon>
        <taxon>Cystobacterineae</taxon>
        <taxon>Archangiaceae</taxon>
        <taxon>Hyalangium</taxon>
    </lineage>
</organism>
<dbReference type="PROSITE" id="PS50011">
    <property type="entry name" value="PROTEIN_KINASE_DOM"/>
    <property type="match status" value="1"/>
</dbReference>
<evidence type="ECO:0000313" key="10">
    <source>
        <dbReference type="Proteomes" id="UP001291309"/>
    </source>
</evidence>
<evidence type="ECO:0000256" key="5">
    <source>
        <dbReference type="PROSITE-ProRule" id="PRU10141"/>
    </source>
</evidence>
<proteinExistence type="predicted"/>
<dbReference type="SMART" id="SM00220">
    <property type="entry name" value="S_TKc"/>
    <property type="match status" value="1"/>
</dbReference>
<dbReference type="PANTHER" id="PTHR43289:SF6">
    <property type="entry name" value="SERINE_THREONINE-PROTEIN KINASE NEKL-3"/>
    <property type="match status" value="1"/>
</dbReference>
<feature type="compositionally biased region" description="Polar residues" evidence="6">
    <location>
        <begin position="453"/>
        <end position="479"/>
    </location>
</feature>
<dbReference type="Pfam" id="PF00069">
    <property type="entry name" value="Pkinase"/>
    <property type="match status" value="1"/>
</dbReference>
<dbReference type="PANTHER" id="PTHR43289">
    <property type="entry name" value="MITOGEN-ACTIVATED PROTEIN KINASE KINASE KINASE 20-RELATED"/>
    <property type="match status" value="1"/>
</dbReference>
<dbReference type="InterPro" id="IPR000719">
    <property type="entry name" value="Prot_kinase_dom"/>
</dbReference>
<feature type="compositionally biased region" description="Low complexity" evidence="6">
    <location>
        <begin position="495"/>
        <end position="517"/>
    </location>
</feature>
<dbReference type="Proteomes" id="UP001291309">
    <property type="component" value="Unassembled WGS sequence"/>
</dbReference>
<feature type="region of interest" description="Disordered" evidence="6">
    <location>
        <begin position="444"/>
        <end position="540"/>
    </location>
</feature>
<keyword evidence="10" id="KW-1185">Reference proteome</keyword>
<evidence type="ECO:0000256" key="4">
    <source>
        <dbReference type="ARBA" id="ARBA00022840"/>
    </source>
</evidence>
<sequence>MSEDNKTQLAGQVTDSPAKSPALHITPGMVLKGTYRIDAELGSGGMGTVFRATHLGLEKIMAVKVLSPRAVSTPDSLARFEREAKVAGKVNHPAMTHVIDFGVEQGTPYIVMEFVAGKELADIIEREGPMPPRRAVAVMRQIVSLLRAAHALGIVHRDLKPANVKVLHDAADESQLFVKVLDFGVAKVVDDVSGQLTSEGMLVGTPAYMAPEQISGKPIDGRTDLYSAGLIFHEMLSGTRAFKGETIARLLLAQLNDPPPALTVPVPDIVRQTLQKFYEKRPEDRFQDAAEADRALMACEDVLRPPSANLVAAAVLPQSSDSTSGVRTLTLHPNPVEADAAKKPPSSVAFSDSLVKEGKSIEEPALVAPPAPVVVVPEPVPVPVSPPVPPVPVAPPPQAVQPRSSSGKGTLFAVLGVAFVLLVGGLGGAVWAWTSGRLAGVIPFAPTGDRGTPTDSGSTGSEPVATRPSTDPGQPTELTEPQEPVKNEPPPTEPEPTVVAGTETPTETPEAPETAPTDDPQGTPETGEAAGDAPQGEDTPVAEAVAPGCYTVVVAFESSRDGAGKYEPWMPRSVDSRTPINCSAVPKFGEINNAQGLYDHWPDSPSEKLLYSKPLSFQPEKKGEPNTRRMVVKAYTRVSEGTR</sequence>
<keyword evidence="4 5" id="KW-0067">ATP-binding</keyword>
<dbReference type="InterPro" id="IPR017441">
    <property type="entry name" value="Protein_kinase_ATP_BS"/>
</dbReference>
<name>A0ABU5HGV9_9BACT</name>
<evidence type="ECO:0000256" key="3">
    <source>
        <dbReference type="ARBA" id="ARBA00022777"/>
    </source>
</evidence>
<gene>
    <name evidence="9" type="ORF">SYV04_37160</name>
</gene>
<evidence type="ECO:0000256" key="6">
    <source>
        <dbReference type="SAM" id="MobiDB-lite"/>
    </source>
</evidence>
<feature type="binding site" evidence="5">
    <location>
        <position position="64"/>
    </location>
    <ligand>
        <name>ATP</name>
        <dbReference type="ChEBI" id="CHEBI:30616"/>
    </ligand>
</feature>
<dbReference type="CDD" id="cd14014">
    <property type="entry name" value="STKc_PknB_like"/>
    <property type="match status" value="1"/>
</dbReference>
<accession>A0ABU5HGV9</accession>
<dbReference type="Gene3D" id="1.10.510.10">
    <property type="entry name" value="Transferase(Phosphotransferase) domain 1"/>
    <property type="match status" value="1"/>
</dbReference>
<keyword evidence="7" id="KW-1133">Transmembrane helix</keyword>
<keyword evidence="7" id="KW-0472">Membrane</keyword>
<dbReference type="EC" id="2.7.11.1" evidence="9"/>
<comment type="caution">
    <text evidence="9">The sequence shown here is derived from an EMBL/GenBank/DDBJ whole genome shotgun (WGS) entry which is preliminary data.</text>
</comment>
<feature type="transmembrane region" description="Helical" evidence="7">
    <location>
        <begin position="411"/>
        <end position="433"/>
    </location>
</feature>
<keyword evidence="3 9" id="KW-0418">Kinase</keyword>
<keyword evidence="1 9" id="KW-0808">Transferase</keyword>
<evidence type="ECO:0000313" key="9">
    <source>
        <dbReference type="EMBL" id="MDY7232078.1"/>
    </source>
</evidence>
<evidence type="ECO:0000256" key="1">
    <source>
        <dbReference type="ARBA" id="ARBA00022679"/>
    </source>
</evidence>